<sequence>MKAPNIYRAVIAAAALSSSRFDGTAADAEDTQEEERSADAAVESAEAVGLRCPVAVPCKLEMGTAFGDPWLKAEDGEIGYFEVAGTPQVQPSEVIITLAYGDVETYASSSGREPTPSESDWSGGRVLRLPGWSVPHEGDTVVVMVKATGTAGALYRVLAASDEDVLRLEDGMPVQMLQDASEMRYFSIAVADNATDLLISLDPQSGDPDMYVSPEDPDGLSLPSKQNFTWQALSFGKDTLHMQAESLSEYCTPGTEDNEICTYCIGVEARTNCSYTIKASLSSGWRHPQQLLLGNHPQSSFLEEGNFDYYALLITPAPEENPWESIVVTTTPTDGGQQDLYATANRSREPGPEDYDVKSSNWVGSSTLVFSETAPGFCTDCTIYVGVYGYKKGGYSIVASQGLTRLQEGFPQQGLVGGEDDWKYYEFFNPPGHGKSIQVVATALTGDPDIYVTVGGSDLPGPNNFYWMGGATGADFIDISASDQHFCDDCAYQIGLTSAANASYTVSVYRGDEGTTLLVHGRPQAGKVAANGMRYYLLRPESDTTKLTVTLTKSIGEGDLYVVRRPAGGEGEDTAVIDPHDRATYRWTSRGQAQDTIVLDGDGGTADPYLIGVSGVTDVTFSVVGTFSQGVSILQEGVPQRHTLEAGSSMAFGFLVDQDNVDLQLTVTPIRGDPALYAGMGATPSCAAPEESGESGDAEGGGEDAGVCSGWTWSCTRGRRRNIPISHLHPCNVLEERQQGDSTEDGDGGNDAIDDADEVDNGEGVPTSGVEVSDKCAPSSFGVGMMFMTVVAQGGMDASFSVMASLVGKHVTLVTGVPQHAVTSPMVPCGEAKQTEQGPCSAEYETSSVMQEALFVFKVGAGSVAATTGFSLSLVPECAPGSCGGPTCASGCPRRPAKVYVKSCPEDKCLPEDRFPSQGSRDKEFEVSSADGSVFIADGRGSAGDGVFCVPSKHGACVYYIAVTAGGEDEPAMQLTATADVPTGISLVVPCIGDSSLPDGMIVTPANRVPLSGMKLYELCSKGEVDFQVSVESCRGEVELFVCDDTCPGLYPSKKPGERMVYTYMSDGEMICTEHQQDTHCQPLPGSDRNKEASVTVEAGDPAEGTTSTRSSTYFVGVGMRPGQRAEDQEHLLRVNVMGEEGVPISPSLSAKFLPSGSDASRAVVGGREATVEWGGATLHMPKLSGRHPYEAEDRDCGIYCSYEVYAVPTRLKGEFPHTACGLESLSNRLKVDVVYKFVGNAKNPGEVTQTTLQGLRDEVHYVFVVATCDFVCLEALLRMQCSRSLGSAHSPCKPQNVVFPAAHLVASKSDLTPTTTGDTGSGGGSSSGSETTQSPVFLMVALLAVVGGVLYALNRQPAGGSSTSYAPAQSGGIRWLGGWGASSGGGRAAGFELTDLQRPGRGDDGLGEFLVGDGRGRGDAESGPAYASLLPG</sequence>
<name>D7FKA3_ECTSI</name>
<feature type="region of interest" description="Disordered" evidence="1">
    <location>
        <begin position="684"/>
        <end position="704"/>
    </location>
</feature>
<dbReference type="Proteomes" id="UP000002630">
    <property type="component" value="Linkage Group LG12"/>
</dbReference>
<evidence type="ECO:0000313" key="2">
    <source>
        <dbReference type="EMBL" id="CBJ29308.1"/>
    </source>
</evidence>
<dbReference type="InParanoid" id="D7FKA3"/>
<accession>D7FKA3</accession>
<evidence type="ECO:0000256" key="1">
    <source>
        <dbReference type="SAM" id="MobiDB-lite"/>
    </source>
</evidence>
<organism evidence="2 3">
    <name type="scientific">Ectocarpus siliculosus</name>
    <name type="common">Brown alga</name>
    <name type="synonym">Conferva siliculosa</name>
    <dbReference type="NCBI Taxonomy" id="2880"/>
    <lineage>
        <taxon>Eukaryota</taxon>
        <taxon>Sar</taxon>
        <taxon>Stramenopiles</taxon>
        <taxon>Ochrophyta</taxon>
        <taxon>PX clade</taxon>
        <taxon>Phaeophyceae</taxon>
        <taxon>Ectocarpales</taxon>
        <taxon>Ectocarpaceae</taxon>
        <taxon>Ectocarpus</taxon>
    </lineage>
</organism>
<dbReference type="Gene3D" id="2.60.120.380">
    <property type="match status" value="2"/>
</dbReference>
<protein>
    <submittedName>
        <fullName evidence="2">Uncharacterized protein</fullName>
    </submittedName>
</protein>
<proteinExistence type="predicted"/>
<feature type="region of interest" description="Disordered" evidence="1">
    <location>
        <begin position="736"/>
        <end position="773"/>
    </location>
</feature>
<gene>
    <name evidence="2" type="ORF">Esi_0142_0073</name>
</gene>
<feature type="compositionally biased region" description="Acidic residues" evidence="1">
    <location>
        <begin position="691"/>
        <end position="702"/>
    </location>
</feature>
<evidence type="ECO:0000313" key="3">
    <source>
        <dbReference type="Proteomes" id="UP000002630"/>
    </source>
</evidence>
<reference evidence="2 3" key="1">
    <citation type="journal article" date="2010" name="Nature">
        <title>The Ectocarpus genome and the independent evolution of multicellularity in brown algae.</title>
        <authorList>
            <person name="Cock J.M."/>
            <person name="Sterck L."/>
            <person name="Rouze P."/>
            <person name="Scornet D."/>
            <person name="Allen A.E."/>
            <person name="Amoutzias G."/>
            <person name="Anthouard V."/>
            <person name="Artiguenave F."/>
            <person name="Aury J.M."/>
            <person name="Badger J.H."/>
            <person name="Beszteri B."/>
            <person name="Billiau K."/>
            <person name="Bonnet E."/>
            <person name="Bothwell J.H."/>
            <person name="Bowler C."/>
            <person name="Boyen C."/>
            <person name="Brownlee C."/>
            <person name="Carrano C.J."/>
            <person name="Charrier B."/>
            <person name="Cho G.Y."/>
            <person name="Coelho S.M."/>
            <person name="Collen J."/>
            <person name="Corre E."/>
            <person name="Da Silva C."/>
            <person name="Delage L."/>
            <person name="Delaroque N."/>
            <person name="Dittami S.M."/>
            <person name="Doulbeau S."/>
            <person name="Elias M."/>
            <person name="Farnham G."/>
            <person name="Gachon C.M."/>
            <person name="Gschloessl B."/>
            <person name="Heesch S."/>
            <person name="Jabbari K."/>
            <person name="Jubin C."/>
            <person name="Kawai H."/>
            <person name="Kimura K."/>
            <person name="Kloareg B."/>
            <person name="Kupper F.C."/>
            <person name="Lang D."/>
            <person name="Le Bail A."/>
            <person name="Leblanc C."/>
            <person name="Lerouge P."/>
            <person name="Lohr M."/>
            <person name="Lopez P.J."/>
            <person name="Martens C."/>
            <person name="Maumus F."/>
            <person name="Michel G."/>
            <person name="Miranda-Saavedra D."/>
            <person name="Morales J."/>
            <person name="Moreau H."/>
            <person name="Motomura T."/>
            <person name="Nagasato C."/>
            <person name="Napoli C.A."/>
            <person name="Nelson D.R."/>
            <person name="Nyvall-Collen P."/>
            <person name="Peters A.F."/>
            <person name="Pommier C."/>
            <person name="Potin P."/>
            <person name="Poulain J."/>
            <person name="Quesneville H."/>
            <person name="Read B."/>
            <person name="Rensing S.A."/>
            <person name="Ritter A."/>
            <person name="Rousvoal S."/>
            <person name="Samanta M."/>
            <person name="Samson G."/>
            <person name="Schroeder D.C."/>
            <person name="Segurens B."/>
            <person name="Strittmatter M."/>
            <person name="Tonon T."/>
            <person name="Tregear J.W."/>
            <person name="Valentin K."/>
            <person name="von Dassow P."/>
            <person name="Yamagishi T."/>
            <person name="Van de Peer Y."/>
            <person name="Wincker P."/>
        </authorList>
    </citation>
    <scope>NUCLEOTIDE SEQUENCE [LARGE SCALE GENOMIC DNA]</scope>
    <source>
        <strain evidence="3">Ec32 / CCAP1310/4</strain>
    </source>
</reference>
<feature type="compositionally biased region" description="Acidic residues" evidence="1">
    <location>
        <begin position="742"/>
        <end position="761"/>
    </location>
</feature>
<feature type="region of interest" description="Disordered" evidence="1">
    <location>
        <begin position="1401"/>
        <end position="1433"/>
    </location>
</feature>
<feature type="region of interest" description="Disordered" evidence="1">
    <location>
        <begin position="1081"/>
        <end position="1110"/>
    </location>
</feature>
<dbReference type="OrthoDB" id="188939at2759"/>
<dbReference type="EMBL" id="FN649737">
    <property type="protein sequence ID" value="CBJ29308.1"/>
    <property type="molecule type" value="Genomic_DNA"/>
</dbReference>
<keyword evidence="3" id="KW-1185">Reference proteome</keyword>
<dbReference type="EMBL" id="FN648013">
    <property type="protein sequence ID" value="CBJ29308.1"/>
    <property type="molecule type" value="Genomic_DNA"/>
</dbReference>
<feature type="region of interest" description="Disordered" evidence="1">
    <location>
        <begin position="1311"/>
        <end position="1331"/>
    </location>
</feature>